<reference evidence="3" key="1">
    <citation type="journal article" date="2014" name="Proc. Natl. Acad. Sci. U.S.A.">
        <title>Extensive sampling of basidiomycete genomes demonstrates inadequacy of the white-rot/brown-rot paradigm for wood decay fungi.</title>
        <authorList>
            <person name="Riley R."/>
            <person name="Salamov A.A."/>
            <person name="Brown D.W."/>
            <person name="Nagy L.G."/>
            <person name="Floudas D."/>
            <person name="Held B.W."/>
            <person name="Levasseur A."/>
            <person name="Lombard V."/>
            <person name="Morin E."/>
            <person name="Otillar R."/>
            <person name="Lindquist E.A."/>
            <person name="Sun H."/>
            <person name="LaButti K.M."/>
            <person name="Schmutz J."/>
            <person name="Jabbour D."/>
            <person name="Luo H."/>
            <person name="Baker S.E."/>
            <person name="Pisabarro A.G."/>
            <person name="Walton J.D."/>
            <person name="Blanchette R.A."/>
            <person name="Henrissat B."/>
            <person name="Martin F."/>
            <person name="Cullen D."/>
            <person name="Hibbett D.S."/>
            <person name="Grigoriev I.V."/>
        </authorList>
    </citation>
    <scope>NUCLEOTIDE SEQUENCE [LARGE SCALE GENOMIC DNA]</scope>
    <source>
        <strain evidence="3">MUCL 33604</strain>
    </source>
</reference>
<dbReference type="EMBL" id="KL197747">
    <property type="protein sequence ID" value="KDQ51609.1"/>
    <property type="molecule type" value="Genomic_DNA"/>
</dbReference>
<keyword evidence="3" id="KW-1185">Reference proteome</keyword>
<gene>
    <name evidence="2" type="ORF">JAAARDRAFT_81416</name>
</gene>
<name>A0A067PA22_9AGAM</name>
<sequence length="246" mass="27148">MLLYFEREKKLNKAAQYLCEGMTLVRQHSKIIPKDQVDLLLFNHEILETRHKECLNSSNSLKGWWFAVVSVRDHVKDCREFVANAQRATSEASRKDIKLSSSLPSSEKIISASSKPSVDPASKSINQHSLQASSPSDSPPQNCTQTPSDLKVDTTTNIAPENDSSGADMADEAAVGGVEDDRKSQFLSPKSSFLKYSTGSCDEPHHLAATVKVYRIPNQECYDELKRQGAVEVSGLDEEQKSSDTG</sequence>
<organism evidence="2 3">
    <name type="scientific">Jaapia argillacea MUCL 33604</name>
    <dbReference type="NCBI Taxonomy" id="933084"/>
    <lineage>
        <taxon>Eukaryota</taxon>
        <taxon>Fungi</taxon>
        <taxon>Dikarya</taxon>
        <taxon>Basidiomycota</taxon>
        <taxon>Agaricomycotina</taxon>
        <taxon>Agaricomycetes</taxon>
        <taxon>Agaricomycetidae</taxon>
        <taxon>Jaapiales</taxon>
        <taxon>Jaapiaceae</taxon>
        <taxon>Jaapia</taxon>
    </lineage>
</organism>
<dbReference type="Proteomes" id="UP000027265">
    <property type="component" value="Unassembled WGS sequence"/>
</dbReference>
<evidence type="ECO:0000313" key="3">
    <source>
        <dbReference type="Proteomes" id="UP000027265"/>
    </source>
</evidence>
<evidence type="ECO:0000256" key="1">
    <source>
        <dbReference type="SAM" id="MobiDB-lite"/>
    </source>
</evidence>
<dbReference type="AlphaFoldDB" id="A0A067PA22"/>
<accession>A0A067PA22</accession>
<protein>
    <submittedName>
        <fullName evidence="2">Uncharacterized protein</fullName>
    </submittedName>
</protein>
<dbReference type="InParanoid" id="A0A067PA22"/>
<feature type="compositionally biased region" description="Low complexity" evidence="1">
    <location>
        <begin position="108"/>
        <end position="117"/>
    </location>
</feature>
<feature type="region of interest" description="Disordered" evidence="1">
    <location>
        <begin position="108"/>
        <end position="184"/>
    </location>
</feature>
<evidence type="ECO:0000313" key="2">
    <source>
        <dbReference type="EMBL" id="KDQ51609.1"/>
    </source>
</evidence>
<proteinExistence type="predicted"/>
<dbReference type="HOGENOM" id="CLU_1131327_0_0_1"/>
<feature type="non-terminal residue" evidence="2">
    <location>
        <position position="246"/>
    </location>
</feature>
<feature type="compositionally biased region" description="Polar residues" evidence="1">
    <location>
        <begin position="123"/>
        <end position="165"/>
    </location>
</feature>